<feature type="transmembrane region" description="Helical" evidence="1">
    <location>
        <begin position="203"/>
        <end position="226"/>
    </location>
</feature>
<dbReference type="Gene3D" id="3.30.70.270">
    <property type="match status" value="1"/>
</dbReference>
<evidence type="ECO:0000313" key="7">
    <source>
        <dbReference type="Proteomes" id="UP000243745"/>
    </source>
</evidence>
<dbReference type="SUPFAM" id="SSF55073">
    <property type="entry name" value="Nucleotide cyclase"/>
    <property type="match status" value="1"/>
</dbReference>
<organism evidence="6 7">
    <name type="scientific">Ruminobacter amylophilus</name>
    <dbReference type="NCBI Taxonomy" id="867"/>
    <lineage>
        <taxon>Bacteria</taxon>
        <taxon>Pseudomonadati</taxon>
        <taxon>Pseudomonadota</taxon>
        <taxon>Gammaproteobacteria</taxon>
        <taxon>Aeromonadales</taxon>
        <taxon>Succinivibrionaceae</taxon>
        <taxon>Ruminobacter</taxon>
    </lineage>
</organism>
<dbReference type="SMART" id="SM00267">
    <property type="entry name" value="GGDEF"/>
    <property type="match status" value="1"/>
</dbReference>
<feature type="transmembrane region" description="Helical" evidence="1">
    <location>
        <begin position="352"/>
        <end position="376"/>
    </location>
</feature>
<dbReference type="PANTHER" id="PTHR44757:SF2">
    <property type="entry name" value="BIOFILM ARCHITECTURE MAINTENANCE PROTEIN MBAA"/>
    <property type="match status" value="1"/>
</dbReference>
<evidence type="ECO:0000259" key="3">
    <source>
        <dbReference type="PROSITE" id="PS50112"/>
    </source>
</evidence>
<feature type="transmembrane region" description="Helical" evidence="1">
    <location>
        <begin position="233"/>
        <end position="259"/>
    </location>
</feature>
<dbReference type="Pfam" id="PF00563">
    <property type="entry name" value="EAL"/>
    <property type="match status" value="1"/>
</dbReference>
<dbReference type="InterPro" id="IPR000160">
    <property type="entry name" value="GGDEF_dom"/>
</dbReference>
<gene>
    <name evidence="6" type="ORF">SAMN02910344_00613</name>
</gene>
<dbReference type="NCBIfam" id="TIGR00229">
    <property type="entry name" value="sensory_box"/>
    <property type="match status" value="1"/>
</dbReference>
<protein>
    <submittedName>
        <fullName evidence="6">PAS domain S-box-containing protein/diguanylate cyclase (GGDEF) domain-containing protein</fullName>
    </submittedName>
</protein>
<keyword evidence="2" id="KW-0732">Signal</keyword>
<dbReference type="PROSITE" id="PS50887">
    <property type="entry name" value="GGDEF"/>
    <property type="match status" value="1"/>
</dbReference>
<proteinExistence type="predicted"/>
<dbReference type="Gene3D" id="3.20.20.450">
    <property type="entry name" value="EAL domain"/>
    <property type="match status" value="1"/>
</dbReference>
<keyword evidence="1" id="KW-1133">Transmembrane helix</keyword>
<dbReference type="Gene3D" id="2.60.40.2380">
    <property type="match status" value="1"/>
</dbReference>
<feature type="domain" description="PAS" evidence="3">
    <location>
        <begin position="422"/>
        <end position="459"/>
    </location>
</feature>
<dbReference type="CDD" id="cd01949">
    <property type="entry name" value="GGDEF"/>
    <property type="match status" value="1"/>
</dbReference>
<dbReference type="PROSITE" id="PS50883">
    <property type="entry name" value="EAL"/>
    <property type="match status" value="1"/>
</dbReference>
<evidence type="ECO:0000313" key="6">
    <source>
        <dbReference type="EMBL" id="SFP17051.1"/>
    </source>
</evidence>
<evidence type="ECO:0000259" key="5">
    <source>
        <dbReference type="PROSITE" id="PS50887"/>
    </source>
</evidence>
<feature type="domain" description="EAL" evidence="4">
    <location>
        <begin position="759"/>
        <end position="1004"/>
    </location>
</feature>
<evidence type="ECO:0000259" key="4">
    <source>
        <dbReference type="PROSITE" id="PS50883"/>
    </source>
</evidence>
<feature type="signal peptide" evidence="2">
    <location>
        <begin position="1"/>
        <end position="24"/>
    </location>
</feature>
<dbReference type="Pfam" id="PF07695">
    <property type="entry name" value="7TMR-DISM_7TM"/>
    <property type="match status" value="1"/>
</dbReference>
<sequence>MRRFWSFFISFSVVLGIFLSIAAADNWNEENTLSEQRSVYVIRDSNVNVRLNSYVEYMEGQENVEWPWDLPEDEWRDSDDILSSCSVLPDVGDKTYWYHVTIVNRSADERNLVLSVNNIFVKYLSVYVVGPNGALSRVWHTGLKSGARKVFPSAGYSFPINFLDYKDGRTELYIRAKSDQDYRLDMRLQDLRSFSHHDAEEKIVNAIITGFMLLVSVFSFIMFILLKEKRYLAYDLFAVGIMSNLLITGSYSSLFLSFLNHVDVASLYQCLCFITLWGIQLISLEYLSNAKWVILKYVSRIFSLFLIISSVLVWFVPGYFSAILFFFGTAVMFVLTLVWFLYAVIRRNSAHLIYSLAQLAFLFGCIFPYLCTYGMLGWSKYAVYDFFLISVSAAIMISVSLIYRFYKEKNYNRNVTQKAKMSRRQFVNFFSLTNEGMFKADVDGKILNINPALCRILGYRNVNEISACGKTNIKHLCADEDSQKTYGSSVAILMQKYDEAKSEHGDSYAALLDGSVDNIKLKFFSSDGNVIFVSMSIRLSEENSSAFCIIGDVKDISGDESLKQQIRYMEYHDQNTGAYNRKYMMHLLQSIFSGDDERSVSVAERTQDGDAAADQGGKDYLCFIHVNNLKYIRDTVGHEHADRMLRQISEYLQKHLPENSSLICLNNDEFAVVMRSVYIVLNTVKSWIKDIADMRYQSDGFIYNVTTDCGIVDMSIVDNDVSVLLSYADIACRNARIQGCNQCFLLCEKSDRILMSRRSVDMSTSIWQAIENNGVVAVRKPLLNCGTADSGAKWCEYLVKVKNSKGQFIDVSEFRELTSDFNLMPYLDAWLIDNLTRMKQNGGMFADVNRILVCIHSETLCDNYRVDAIYKAVSGCPELCSKLYFQFDTEKLDNRLQQLERFINRFSDTGVGFALKDFVGNRISIEVLEKFPIQCVQFDEFYTRNLSRNSSAWQVAKSAVEMMKKLGKQSIAVAVNNEAQFSVVKDLGFDFCQGEYTGKIIKKK</sequence>
<keyword evidence="1" id="KW-0472">Membrane</keyword>
<dbReference type="InterPro" id="IPR011623">
    <property type="entry name" value="7TMR_DISM_rcpt_extracell_dom1"/>
</dbReference>
<name>A0A662ZGE3_9GAMM</name>
<dbReference type="PANTHER" id="PTHR44757">
    <property type="entry name" value="DIGUANYLATE CYCLASE DGCP"/>
    <property type="match status" value="1"/>
</dbReference>
<reference evidence="6 7" key="1">
    <citation type="submission" date="2016-10" db="EMBL/GenBank/DDBJ databases">
        <authorList>
            <person name="Varghese N."/>
            <person name="Submissions S."/>
        </authorList>
    </citation>
    <scope>NUCLEOTIDE SEQUENCE [LARGE SCALE GENOMIC DNA]</scope>
    <source>
        <strain evidence="6 7">DSM 1361</strain>
    </source>
</reference>
<dbReference type="Pfam" id="PF07696">
    <property type="entry name" value="7TMR-DISMED2"/>
    <property type="match status" value="1"/>
</dbReference>
<dbReference type="NCBIfam" id="TIGR00254">
    <property type="entry name" value="GGDEF"/>
    <property type="match status" value="1"/>
</dbReference>
<keyword evidence="7" id="KW-1185">Reference proteome</keyword>
<dbReference type="Gene3D" id="3.30.450.20">
    <property type="entry name" value="PAS domain"/>
    <property type="match status" value="1"/>
</dbReference>
<feature type="transmembrane region" description="Helical" evidence="1">
    <location>
        <begin position="382"/>
        <end position="403"/>
    </location>
</feature>
<dbReference type="InterPro" id="IPR001633">
    <property type="entry name" value="EAL_dom"/>
</dbReference>
<dbReference type="EMBL" id="FOXF01000007">
    <property type="protein sequence ID" value="SFP17051.1"/>
    <property type="molecule type" value="Genomic_DNA"/>
</dbReference>
<dbReference type="InterPro" id="IPR011622">
    <property type="entry name" value="7TMR_DISM_rcpt_extracell_dom2"/>
</dbReference>
<feature type="domain" description="GGDEF" evidence="5">
    <location>
        <begin position="617"/>
        <end position="748"/>
    </location>
</feature>
<dbReference type="InterPro" id="IPR000014">
    <property type="entry name" value="PAS"/>
</dbReference>
<dbReference type="InterPro" id="IPR043128">
    <property type="entry name" value="Rev_trsase/Diguanyl_cyclase"/>
</dbReference>
<dbReference type="SUPFAM" id="SSF141868">
    <property type="entry name" value="EAL domain-like"/>
    <property type="match status" value="1"/>
</dbReference>
<feature type="transmembrane region" description="Helical" evidence="1">
    <location>
        <begin position="265"/>
        <end position="285"/>
    </location>
</feature>
<keyword evidence="1" id="KW-0812">Transmembrane</keyword>
<evidence type="ECO:0000256" key="1">
    <source>
        <dbReference type="SAM" id="Phobius"/>
    </source>
</evidence>
<dbReference type="Pfam" id="PF00990">
    <property type="entry name" value="GGDEF"/>
    <property type="match status" value="1"/>
</dbReference>
<dbReference type="SUPFAM" id="SSF55785">
    <property type="entry name" value="PYP-like sensor domain (PAS domain)"/>
    <property type="match status" value="1"/>
</dbReference>
<dbReference type="SMART" id="SM00052">
    <property type="entry name" value="EAL"/>
    <property type="match status" value="1"/>
</dbReference>
<dbReference type="RefSeq" id="WP_093140820.1">
    <property type="nucleotide sequence ID" value="NZ_FOXF01000007.1"/>
</dbReference>
<dbReference type="InterPro" id="IPR052155">
    <property type="entry name" value="Biofilm_reg_signaling"/>
</dbReference>
<dbReference type="InterPro" id="IPR029787">
    <property type="entry name" value="Nucleotide_cyclase"/>
</dbReference>
<feature type="chain" id="PRO_5024822696" evidence="2">
    <location>
        <begin position="25"/>
        <end position="1004"/>
    </location>
</feature>
<dbReference type="PROSITE" id="PS50112">
    <property type="entry name" value="PAS"/>
    <property type="match status" value="1"/>
</dbReference>
<dbReference type="InterPro" id="IPR035965">
    <property type="entry name" value="PAS-like_dom_sf"/>
</dbReference>
<feature type="transmembrane region" description="Helical" evidence="1">
    <location>
        <begin position="322"/>
        <end position="345"/>
    </location>
</feature>
<dbReference type="AlphaFoldDB" id="A0A662ZGE3"/>
<dbReference type="Proteomes" id="UP000243745">
    <property type="component" value="Unassembled WGS sequence"/>
</dbReference>
<dbReference type="OrthoDB" id="9816034at2"/>
<feature type="transmembrane region" description="Helical" evidence="1">
    <location>
        <begin position="297"/>
        <end position="316"/>
    </location>
</feature>
<dbReference type="InterPro" id="IPR035919">
    <property type="entry name" value="EAL_sf"/>
</dbReference>
<evidence type="ECO:0000256" key="2">
    <source>
        <dbReference type="SAM" id="SignalP"/>
    </source>
</evidence>
<accession>A0A662ZGE3</accession>